<dbReference type="EMBL" id="CP000463">
    <property type="protein sequence ID" value="ABJ08399.1"/>
    <property type="molecule type" value="Genomic_DNA"/>
</dbReference>
<keyword evidence="1" id="KW-1133">Transmembrane helix</keyword>
<accession>Q07I35</accession>
<feature type="transmembrane region" description="Helical" evidence="1">
    <location>
        <begin position="54"/>
        <end position="75"/>
    </location>
</feature>
<dbReference type="KEGG" id="rpe:RPE_4478"/>
<dbReference type="AlphaFoldDB" id="Q07I35"/>
<feature type="transmembrane region" description="Helical" evidence="1">
    <location>
        <begin position="87"/>
        <end position="113"/>
    </location>
</feature>
<organism evidence="2">
    <name type="scientific">Rhodopseudomonas palustris (strain BisA53)</name>
    <dbReference type="NCBI Taxonomy" id="316055"/>
    <lineage>
        <taxon>Bacteria</taxon>
        <taxon>Pseudomonadati</taxon>
        <taxon>Pseudomonadota</taxon>
        <taxon>Alphaproteobacteria</taxon>
        <taxon>Hyphomicrobiales</taxon>
        <taxon>Nitrobacteraceae</taxon>
        <taxon>Rhodopseudomonas</taxon>
    </lineage>
</organism>
<keyword evidence="1" id="KW-0812">Transmembrane</keyword>
<evidence type="ECO:0000256" key="1">
    <source>
        <dbReference type="SAM" id="Phobius"/>
    </source>
</evidence>
<evidence type="ECO:0000313" key="2">
    <source>
        <dbReference type="EMBL" id="ABJ08399.1"/>
    </source>
</evidence>
<proteinExistence type="predicted"/>
<dbReference type="STRING" id="316055.RPE_4478"/>
<reference evidence="2" key="1">
    <citation type="submission" date="2006-09" db="EMBL/GenBank/DDBJ databases">
        <title>Complete sequence of Rhodopseudomonas palustris BisA53.</title>
        <authorList>
            <consortium name="US DOE Joint Genome Institute"/>
            <person name="Copeland A."/>
            <person name="Lucas S."/>
            <person name="Lapidus A."/>
            <person name="Barry K."/>
            <person name="Detter J.C."/>
            <person name="Glavina del Rio T."/>
            <person name="Hammon N."/>
            <person name="Israni S."/>
            <person name="Dalin E."/>
            <person name="Tice H."/>
            <person name="Pitluck S."/>
            <person name="Chain P."/>
            <person name="Malfatti S."/>
            <person name="Shin M."/>
            <person name="Vergez L."/>
            <person name="Schmutz J."/>
            <person name="Larimer F."/>
            <person name="Land M."/>
            <person name="Hauser L."/>
            <person name="Pelletier D.A."/>
            <person name="Kyrpides N."/>
            <person name="Kim E."/>
            <person name="Harwood C.S."/>
            <person name="Oda Y."/>
            <person name="Richardson P."/>
        </authorList>
    </citation>
    <scope>NUCLEOTIDE SEQUENCE [LARGE SCALE GENOMIC DNA]</scope>
    <source>
        <strain evidence="2">BisA53</strain>
    </source>
</reference>
<name>Q07I35_RHOP5</name>
<gene>
    <name evidence="2" type="ordered locus">RPE_4478</name>
</gene>
<sequence>MERTVSIGSFPLSRALYAPLPARIGLRGELCSCASRFNDPYMRMRGALMSIGDIIVYLIAAVALAALVLLLFSNWRGILQGVLTFALGWALIGVMLLGIGLVGAVGFLGWYYFNDRHMMQKCSTAYERREKAYALPDDYFGRRLREEANTEAKECAEFAAHKEALKVREK</sequence>
<keyword evidence="1" id="KW-0472">Membrane</keyword>
<dbReference type="HOGENOM" id="CLU_1569476_0_0_5"/>
<protein>
    <submittedName>
        <fullName evidence="2">Uncharacterized protein</fullName>
    </submittedName>
</protein>